<evidence type="ECO:0000313" key="3">
    <source>
        <dbReference type="Proteomes" id="UP000001661"/>
    </source>
</evidence>
<dbReference type="OrthoDB" id="1756731at2"/>
<dbReference type="EMBL" id="CP002105">
    <property type="protein sequence ID" value="ADL13017.1"/>
    <property type="molecule type" value="Genomic_DNA"/>
</dbReference>
<organism evidence="2 3">
    <name type="scientific">Acetohalobium arabaticum (strain ATCC 49924 / DSM 5501 / Z-7288)</name>
    <dbReference type="NCBI Taxonomy" id="574087"/>
    <lineage>
        <taxon>Bacteria</taxon>
        <taxon>Bacillati</taxon>
        <taxon>Bacillota</taxon>
        <taxon>Clostridia</taxon>
        <taxon>Halanaerobiales</taxon>
        <taxon>Halobacteroidaceae</taxon>
        <taxon>Acetohalobium</taxon>
    </lineage>
</organism>
<dbReference type="RefSeq" id="WP_013278462.1">
    <property type="nucleotide sequence ID" value="NC_014378.1"/>
</dbReference>
<keyword evidence="3" id="KW-1185">Reference proteome</keyword>
<dbReference type="STRING" id="574087.Acear_1510"/>
<sequence length="161" mass="18418">MGAIQNPDVVQLCPAFPDREALYFKEIFVSDTFKIPEEKPDKEQIVNVNTSVDLVDVQTIEVELPDGETGEKVFTAGNIYLDVQYSSTRETQTVHFVRYQLPFQTYIVTDCGDLITEGELPDDYVVHVCIEKMLEEQIDERTINFELLLLVWVEDATPPVQ</sequence>
<dbReference type="eggNOG" id="ENOG503450F">
    <property type="taxonomic scope" value="Bacteria"/>
</dbReference>
<dbReference type="KEGG" id="aar:Acear_1510"/>
<name>D9QR76_ACEAZ</name>
<dbReference type="HOGENOM" id="CLU_138961_0_0_9"/>
<feature type="domain" description="SipL SPOCS" evidence="1">
    <location>
        <begin position="43"/>
        <end position="108"/>
    </location>
</feature>
<proteinExistence type="predicted"/>
<dbReference type="Proteomes" id="UP000001661">
    <property type="component" value="Chromosome"/>
</dbReference>
<protein>
    <recommendedName>
        <fullName evidence="1">SipL SPOCS domain-containing protein</fullName>
    </recommendedName>
</protein>
<accession>D9QR76</accession>
<dbReference type="AlphaFoldDB" id="D9QR76"/>
<dbReference type="Pfam" id="PF12673">
    <property type="entry name" value="SipL"/>
    <property type="match status" value="1"/>
</dbReference>
<dbReference type="InterPro" id="IPR024300">
    <property type="entry name" value="SipL_SPOCS_dom"/>
</dbReference>
<evidence type="ECO:0000313" key="2">
    <source>
        <dbReference type="EMBL" id="ADL13017.1"/>
    </source>
</evidence>
<reference evidence="2 3" key="1">
    <citation type="journal article" date="2010" name="Stand. Genomic Sci.">
        <title>Complete genome sequence of Acetohalobium arabaticum type strain (Z-7288).</title>
        <authorList>
            <person name="Sikorski J."/>
            <person name="Lapidus A."/>
            <person name="Chertkov O."/>
            <person name="Lucas S."/>
            <person name="Copeland A."/>
            <person name="Glavina Del Rio T."/>
            <person name="Nolan M."/>
            <person name="Tice H."/>
            <person name="Cheng J.F."/>
            <person name="Han C."/>
            <person name="Brambilla E."/>
            <person name="Pitluck S."/>
            <person name="Liolios K."/>
            <person name="Ivanova N."/>
            <person name="Mavromatis K."/>
            <person name="Mikhailova N."/>
            <person name="Pati A."/>
            <person name="Bruce D."/>
            <person name="Detter C."/>
            <person name="Tapia R."/>
            <person name="Goodwin L."/>
            <person name="Chen A."/>
            <person name="Palaniappan K."/>
            <person name="Land M."/>
            <person name="Hauser L."/>
            <person name="Chang Y.J."/>
            <person name="Jeffries C.D."/>
            <person name="Rohde M."/>
            <person name="Goker M."/>
            <person name="Spring S."/>
            <person name="Woyke T."/>
            <person name="Bristow J."/>
            <person name="Eisen J.A."/>
            <person name="Markowitz V."/>
            <person name="Hugenholtz P."/>
            <person name="Kyrpides N.C."/>
            <person name="Klenk H.P."/>
        </authorList>
    </citation>
    <scope>NUCLEOTIDE SEQUENCE [LARGE SCALE GENOMIC DNA]</scope>
    <source>
        <strain evidence="3">ATCC 49924 / DSM 5501 / Z-7288</strain>
    </source>
</reference>
<gene>
    <name evidence="2" type="ordered locus">Acear_1510</name>
</gene>
<evidence type="ECO:0000259" key="1">
    <source>
        <dbReference type="Pfam" id="PF12673"/>
    </source>
</evidence>